<dbReference type="PANTHER" id="PTHR13774">
    <property type="entry name" value="PHENAZINE BIOSYNTHESIS PROTEIN"/>
    <property type="match status" value="1"/>
</dbReference>
<feature type="active site" evidence="3">
    <location>
        <position position="46"/>
    </location>
</feature>
<dbReference type="Pfam" id="PF02567">
    <property type="entry name" value="PhzC-PhzF"/>
    <property type="match status" value="1"/>
</dbReference>
<dbReference type="Proteomes" id="UP000320055">
    <property type="component" value="Unassembled WGS sequence"/>
</dbReference>
<evidence type="ECO:0000313" key="4">
    <source>
        <dbReference type="EMBL" id="VEP13609.1"/>
    </source>
</evidence>
<keyword evidence="5" id="KW-1185">Reference proteome</keyword>
<dbReference type="RefSeq" id="WP_144871862.1">
    <property type="nucleotide sequence ID" value="NZ_LR213957.1"/>
</dbReference>
<evidence type="ECO:0000256" key="1">
    <source>
        <dbReference type="ARBA" id="ARBA00008270"/>
    </source>
</evidence>
<comment type="similarity">
    <text evidence="1">Belongs to the PhzF family.</text>
</comment>
<dbReference type="OrthoDB" id="9788221at2"/>
<dbReference type="GO" id="GO:0005737">
    <property type="term" value="C:cytoplasm"/>
    <property type="evidence" value="ECO:0007669"/>
    <property type="project" value="TreeGrafter"/>
</dbReference>
<reference evidence="4 5" key="1">
    <citation type="submission" date="2019-01" db="EMBL/GenBank/DDBJ databases">
        <authorList>
            <person name="Brito A."/>
        </authorList>
    </citation>
    <scope>NUCLEOTIDE SEQUENCE [LARGE SCALE GENOMIC DNA]</scope>
    <source>
        <strain evidence="4">1</strain>
    </source>
</reference>
<gene>
    <name evidence="4" type="ORF">H1P_2080004</name>
</gene>
<proteinExistence type="inferred from homology"/>
<evidence type="ECO:0000313" key="5">
    <source>
        <dbReference type="Proteomes" id="UP000320055"/>
    </source>
</evidence>
<dbReference type="GO" id="GO:0016853">
    <property type="term" value="F:isomerase activity"/>
    <property type="evidence" value="ECO:0007669"/>
    <property type="project" value="UniProtKB-KW"/>
</dbReference>
<keyword evidence="2 4" id="KW-0413">Isomerase</keyword>
<dbReference type="PANTHER" id="PTHR13774:SF17">
    <property type="entry name" value="PHENAZINE BIOSYNTHESIS-LIKE DOMAIN-CONTAINING PROTEIN"/>
    <property type="match status" value="1"/>
</dbReference>
<dbReference type="InterPro" id="IPR003719">
    <property type="entry name" value="Phenazine_PhzF-like"/>
</dbReference>
<dbReference type="AlphaFoldDB" id="A0A563VQF0"/>
<dbReference type="SUPFAM" id="SSF54506">
    <property type="entry name" value="Diaminopimelate epimerase-like"/>
    <property type="match status" value="1"/>
</dbReference>
<protein>
    <submittedName>
        <fullName evidence="4">Putative enzyme</fullName>
        <ecNumber evidence="4">5.1.-.-</ecNumber>
    </submittedName>
</protein>
<sequence>MKQTIIQVDAFTATPFQGNSAAVCVLDEPADETWMQLVAREMNLSETAFVVKQEDGFNLRWFTPTTEVPLCGHATLATAHTLWTEGHLAKDLEARFHTLSGLLTANLKGDWIELNFPVNISEATTTPKDLVTALGVHCKTVVKNSLGYLVEVESAEIVSNLQPNFSLLKTLDVSDVIVTSVGDSDSEYDFVSRFFAPGLGIDEDPVTGAAHCCLAPFWRDKLGKNEFLAYQASARGGVVKVNYDGGDQVFLQGQAVTIMRGEIES</sequence>
<dbReference type="PIRSF" id="PIRSF016184">
    <property type="entry name" value="PhzC_PhzF"/>
    <property type="match status" value="1"/>
</dbReference>
<dbReference type="EMBL" id="CAACVJ010000122">
    <property type="protein sequence ID" value="VEP13609.1"/>
    <property type="molecule type" value="Genomic_DNA"/>
</dbReference>
<evidence type="ECO:0000256" key="3">
    <source>
        <dbReference type="PIRSR" id="PIRSR016184-1"/>
    </source>
</evidence>
<dbReference type="NCBIfam" id="TIGR00654">
    <property type="entry name" value="PhzF_family"/>
    <property type="match status" value="1"/>
</dbReference>
<name>A0A563VQF0_9CYAN</name>
<evidence type="ECO:0000256" key="2">
    <source>
        <dbReference type="ARBA" id="ARBA00023235"/>
    </source>
</evidence>
<accession>A0A563VQF0</accession>
<dbReference type="Gene3D" id="3.10.310.10">
    <property type="entry name" value="Diaminopimelate Epimerase, Chain A, domain 1"/>
    <property type="match status" value="2"/>
</dbReference>
<organism evidence="4 5">
    <name type="scientific">Hyella patelloides LEGE 07179</name>
    <dbReference type="NCBI Taxonomy" id="945734"/>
    <lineage>
        <taxon>Bacteria</taxon>
        <taxon>Bacillati</taxon>
        <taxon>Cyanobacteriota</taxon>
        <taxon>Cyanophyceae</taxon>
        <taxon>Pleurocapsales</taxon>
        <taxon>Hyellaceae</taxon>
        <taxon>Hyella</taxon>
    </lineage>
</organism>
<dbReference type="EC" id="5.1.-.-" evidence="4"/>